<sequence>MSLQCTAPGCIRFFRRTEDVSRHIKAKHPSYWAVTPPPSLRESSPPSTSLPDPTFSRWAASESSQPTPEQPTPERPTFKIFHPHLTGEYYTGDKCDKDGQPIPPGKAPDPRPVPDNPWSPFEGEVEFRVADLLYREVEMSQGKTDKLFDLWTLSLQKHNDIGPFANHDAMHEAIDSIHLGSAPWRCFQTVVEDNLPENAPEWKTTEYQVWYRDPDTVVTNMLDNPDFADGFDVCPYIELKRSDGTRKWSDVMSGNYSWQQATKIYENDPSTKGAMLVPIILGSDKTTVSVATGNTEYYPLYLSIGNVHNNIRRAHRNAVIPIGFLAIPKSDRKYDNDPDFRRFKKKLYHASITAILQSLKPAMSTPVVRRCPDGYYRRVMYDLAAYIADYPEQVYLAGTVQDWCPKCTAPRNNLDAAAGPRSREHTEALLEEFAGDGRILWDNYGIDDGVLPFTHNFPRADIHVMLTSDLLHQVIKGTFKDHLVEWVYDYLVITHGDAQGNVIMDDIDRRLAATPAFPGLRRFPHGRRFKQWTGDDSKALMKIYLAAVASYLPDEMMECLRAFLDFCYLTRRQDIDEQTLSSINLALRRFHHYRTIFIQTGVRDDFSLPRQHSLVHYHENIILFGAPGGLCSSITESRHITAVKRPWRRSRRYEALSQMLLVNQRLDKLAALTVDFVDRGLLPITHRPPMEVDPFDIERDDEGPSDGEWLLGKVTLAKTRNRSFPRYLTEIAEVINFGNLEYLTRRFLYEYLNDTLAGDLELDDLPHITSKIDIFNSAVAEFYAPSDIAGIRGMRRERIRCTNSWQGAHRKDCVFVVLDKDKPGLKGMDVVRTMLLFSFKYEGTTYPCALVQWYKRYGRSPDSKTGMWIFRREQAYSVIHLDTILRLAHLLPVFGARPLPHKFDYRYSLDCFSSVYVNQYADHHAHEIIF</sequence>
<evidence type="ECO:0000313" key="4">
    <source>
        <dbReference type="Proteomes" id="UP000297245"/>
    </source>
</evidence>
<dbReference type="InterPro" id="IPR041078">
    <property type="entry name" value="Plavaka"/>
</dbReference>
<dbReference type="InterPro" id="IPR013087">
    <property type="entry name" value="Znf_C2H2_type"/>
</dbReference>
<dbReference type="EMBL" id="ML179231">
    <property type="protein sequence ID" value="THU94134.1"/>
    <property type="molecule type" value="Genomic_DNA"/>
</dbReference>
<dbReference type="AlphaFoldDB" id="A0A4S8LWW0"/>
<proteinExistence type="predicted"/>
<organism evidence="3 4">
    <name type="scientific">Dendrothele bispora (strain CBS 962.96)</name>
    <dbReference type="NCBI Taxonomy" id="1314807"/>
    <lineage>
        <taxon>Eukaryota</taxon>
        <taxon>Fungi</taxon>
        <taxon>Dikarya</taxon>
        <taxon>Basidiomycota</taxon>
        <taxon>Agaricomycotina</taxon>
        <taxon>Agaricomycetes</taxon>
        <taxon>Agaricomycetidae</taxon>
        <taxon>Agaricales</taxon>
        <taxon>Agaricales incertae sedis</taxon>
        <taxon>Dendrothele</taxon>
    </lineage>
</organism>
<reference evidence="3 4" key="1">
    <citation type="journal article" date="2019" name="Nat. Ecol. Evol.">
        <title>Megaphylogeny resolves global patterns of mushroom evolution.</title>
        <authorList>
            <person name="Varga T."/>
            <person name="Krizsan K."/>
            <person name="Foldi C."/>
            <person name="Dima B."/>
            <person name="Sanchez-Garcia M."/>
            <person name="Sanchez-Ramirez S."/>
            <person name="Szollosi G.J."/>
            <person name="Szarkandi J.G."/>
            <person name="Papp V."/>
            <person name="Albert L."/>
            <person name="Andreopoulos W."/>
            <person name="Angelini C."/>
            <person name="Antonin V."/>
            <person name="Barry K.W."/>
            <person name="Bougher N.L."/>
            <person name="Buchanan P."/>
            <person name="Buyck B."/>
            <person name="Bense V."/>
            <person name="Catcheside P."/>
            <person name="Chovatia M."/>
            <person name="Cooper J."/>
            <person name="Damon W."/>
            <person name="Desjardin D."/>
            <person name="Finy P."/>
            <person name="Geml J."/>
            <person name="Haridas S."/>
            <person name="Hughes K."/>
            <person name="Justo A."/>
            <person name="Karasinski D."/>
            <person name="Kautmanova I."/>
            <person name="Kiss B."/>
            <person name="Kocsube S."/>
            <person name="Kotiranta H."/>
            <person name="LaButti K.M."/>
            <person name="Lechner B.E."/>
            <person name="Liimatainen K."/>
            <person name="Lipzen A."/>
            <person name="Lukacs Z."/>
            <person name="Mihaltcheva S."/>
            <person name="Morgado L.N."/>
            <person name="Niskanen T."/>
            <person name="Noordeloos M.E."/>
            <person name="Ohm R.A."/>
            <person name="Ortiz-Santana B."/>
            <person name="Ovrebo C."/>
            <person name="Racz N."/>
            <person name="Riley R."/>
            <person name="Savchenko A."/>
            <person name="Shiryaev A."/>
            <person name="Soop K."/>
            <person name="Spirin V."/>
            <person name="Szebenyi C."/>
            <person name="Tomsovsky M."/>
            <person name="Tulloss R.E."/>
            <person name="Uehling J."/>
            <person name="Grigoriev I.V."/>
            <person name="Vagvolgyi C."/>
            <person name="Papp T."/>
            <person name="Martin F.M."/>
            <person name="Miettinen O."/>
            <person name="Hibbett D.S."/>
            <person name="Nagy L.G."/>
        </authorList>
    </citation>
    <scope>NUCLEOTIDE SEQUENCE [LARGE SCALE GENOMIC DNA]</scope>
    <source>
        <strain evidence="3 4">CBS 962.96</strain>
    </source>
</reference>
<feature type="region of interest" description="Disordered" evidence="1">
    <location>
        <begin position="31"/>
        <end position="77"/>
    </location>
</feature>
<dbReference type="OrthoDB" id="3199698at2759"/>
<feature type="domain" description="C2H2-type" evidence="2">
    <location>
        <begin position="5"/>
        <end position="28"/>
    </location>
</feature>
<accession>A0A4S8LWW0</accession>
<feature type="compositionally biased region" description="Low complexity" evidence="1">
    <location>
        <begin position="40"/>
        <end position="67"/>
    </location>
</feature>
<evidence type="ECO:0000313" key="3">
    <source>
        <dbReference type="EMBL" id="THU94134.1"/>
    </source>
</evidence>
<evidence type="ECO:0000256" key="1">
    <source>
        <dbReference type="SAM" id="MobiDB-lite"/>
    </source>
</evidence>
<keyword evidence="4" id="KW-1185">Reference proteome</keyword>
<protein>
    <recommendedName>
        <fullName evidence="2">C2H2-type domain-containing protein</fullName>
    </recommendedName>
</protein>
<feature type="compositionally biased region" description="Pro residues" evidence="1">
    <location>
        <begin position="101"/>
        <end position="117"/>
    </location>
</feature>
<gene>
    <name evidence="3" type="ORF">K435DRAFT_820077</name>
</gene>
<dbReference type="Pfam" id="PF18759">
    <property type="entry name" value="Plavaka"/>
    <property type="match status" value="1"/>
</dbReference>
<evidence type="ECO:0000259" key="2">
    <source>
        <dbReference type="PROSITE" id="PS00028"/>
    </source>
</evidence>
<dbReference type="Proteomes" id="UP000297245">
    <property type="component" value="Unassembled WGS sequence"/>
</dbReference>
<dbReference type="PROSITE" id="PS00028">
    <property type="entry name" value="ZINC_FINGER_C2H2_1"/>
    <property type="match status" value="1"/>
</dbReference>
<name>A0A4S8LWW0_DENBC</name>
<feature type="region of interest" description="Disordered" evidence="1">
    <location>
        <begin position="92"/>
        <end position="120"/>
    </location>
</feature>